<comment type="caution">
    <text evidence="1">The sequence shown here is derived from an EMBL/GenBank/DDBJ whole genome shotgun (WGS) entry which is preliminary data.</text>
</comment>
<dbReference type="EMBL" id="CM037162">
    <property type="protein sequence ID" value="KAH7862130.1"/>
    <property type="molecule type" value="Genomic_DNA"/>
</dbReference>
<sequence>MYSGLMLSRSFMRIKVLVDTTKPLLRGFFYKRPSGGAANSSHSVWIRFKYERLSDFCFLCGRLGHEKSSCKFPPAVITGGDSYGHELQAASLRDMKPANSMSNENATSITISMVVPHISSSFATLLVMYQGAYMELFYHASESAFLQTAARHQPQERVIPNDVTPNLVVCNDAVIREGVRSTRGSHSEEHNDGIVSTSDRALSTPNVVSKPNSLNVSEGGLSINTSPQPMQANLQAQSLRPAYYVTEPPESPKGALALSKPKSYNPEPVEPNPTSSPRSIKQDALVDIILAHVFEDLKLKRKAPDEALDEEKTAKLQKALRQQIRIPVENENERGGATKCTQSPISPEKGLSQISDRRRIHLKKGPSNVAPAHLNSYNNWIISQKVPLVQEVVPIASDWTQLSQVPCTYEDEISVSPSQGGVVVVVPQQPQDRC</sequence>
<accession>A0ACB7Z8J5</accession>
<evidence type="ECO:0000313" key="1">
    <source>
        <dbReference type="EMBL" id="KAH7862130.1"/>
    </source>
</evidence>
<protein>
    <submittedName>
        <fullName evidence="1">Uncharacterized protein</fullName>
    </submittedName>
</protein>
<reference evidence="1 2" key="1">
    <citation type="journal article" date="2021" name="Hortic Res">
        <title>High-quality reference genome and annotation aids understanding of berry development for evergreen blueberry (Vaccinium darrowii).</title>
        <authorList>
            <person name="Yu J."/>
            <person name="Hulse-Kemp A.M."/>
            <person name="Babiker E."/>
            <person name="Staton M."/>
        </authorList>
    </citation>
    <scope>NUCLEOTIDE SEQUENCE [LARGE SCALE GENOMIC DNA]</scope>
    <source>
        <strain evidence="2">cv. NJ 8807/NJ 8810</strain>
        <tissue evidence="1">Young leaf</tissue>
    </source>
</reference>
<keyword evidence="2" id="KW-1185">Reference proteome</keyword>
<proteinExistence type="predicted"/>
<name>A0ACB7Z8J5_9ERIC</name>
<gene>
    <name evidence="1" type="ORF">Vadar_000432</name>
</gene>
<dbReference type="Proteomes" id="UP000828048">
    <property type="component" value="Chromosome 12"/>
</dbReference>
<organism evidence="1 2">
    <name type="scientific">Vaccinium darrowii</name>
    <dbReference type="NCBI Taxonomy" id="229202"/>
    <lineage>
        <taxon>Eukaryota</taxon>
        <taxon>Viridiplantae</taxon>
        <taxon>Streptophyta</taxon>
        <taxon>Embryophyta</taxon>
        <taxon>Tracheophyta</taxon>
        <taxon>Spermatophyta</taxon>
        <taxon>Magnoliopsida</taxon>
        <taxon>eudicotyledons</taxon>
        <taxon>Gunneridae</taxon>
        <taxon>Pentapetalae</taxon>
        <taxon>asterids</taxon>
        <taxon>Ericales</taxon>
        <taxon>Ericaceae</taxon>
        <taxon>Vaccinioideae</taxon>
        <taxon>Vaccinieae</taxon>
        <taxon>Vaccinium</taxon>
    </lineage>
</organism>
<evidence type="ECO:0000313" key="2">
    <source>
        <dbReference type="Proteomes" id="UP000828048"/>
    </source>
</evidence>